<dbReference type="PROSITE" id="PS50302">
    <property type="entry name" value="PUM"/>
    <property type="match status" value="1"/>
</dbReference>
<dbReference type="SUPFAM" id="SSF48371">
    <property type="entry name" value="ARM repeat"/>
    <property type="match status" value="2"/>
</dbReference>
<dbReference type="PANTHER" id="PTHR13102">
    <property type="entry name" value="NUCLEOLAR PROTEIN 9"/>
    <property type="match status" value="1"/>
</dbReference>
<feature type="repeat" description="Pumilio" evidence="4">
    <location>
        <begin position="325"/>
        <end position="360"/>
    </location>
</feature>
<dbReference type="PROSITE" id="PS50303">
    <property type="entry name" value="PUM_HD"/>
    <property type="match status" value="1"/>
</dbReference>
<evidence type="ECO:0000313" key="8">
    <source>
        <dbReference type="Proteomes" id="UP000886520"/>
    </source>
</evidence>
<proteinExistence type="predicted"/>
<dbReference type="GO" id="GO:0030688">
    <property type="term" value="C:preribosome, small subunit precursor"/>
    <property type="evidence" value="ECO:0007669"/>
    <property type="project" value="TreeGrafter"/>
</dbReference>
<dbReference type="AlphaFoldDB" id="A0A9D4UP45"/>
<dbReference type="InterPro" id="IPR001313">
    <property type="entry name" value="Pumilio_RNA-bd_rpt"/>
</dbReference>
<dbReference type="GO" id="GO:0000472">
    <property type="term" value="P:endonucleolytic cleavage to generate mature 5'-end of SSU-rRNA from (SSU-rRNA, 5.8S rRNA, LSU-rRNA)"/>
    <property type="evidence" value="ECO:0007669"/>
    <property type="project" value="TreeGrafter"/>
</dbReference>
<keyword evidence="1" id="KW-0677">Repeat</keyword>
<evidence type="ECO:0000259" key="6">
    <source>
        <dbReference type="PROSITE" id="PS50303"/>
    </source>
</evidence>
<dbReference type="GO" id="GO:0006417">
    <property type="term" value="P:regulation of translation"/>
    <property type="evidence" value="ECO:0007669"/>
    <property type="project" value="UniProtKB-KW"/>
</dbReference>
<feature type="domain" description="PUM-HD" evidence="6">
    <location>
        <begin position="484"/>
        <end position="624"/>
    </location>
</feature>
<name>A0A9D4UP45_ADICA</name>
<dbReference type="GO" id="GO:0000056">
    <property type="term" value="P:ribosomal small subunit export from nucleus"/>
    <property type="evidence" value="ECO:0007669"/>
    <property type="project" value="TreeGrafter"/>
</dbReference>
<evidence type="ECO:0000256" key="1">
    <source>
        <dbReference type="ARBA" id="ARBA00022737"/>
    </source>
</evidence>
<dbReference type="GO" id="GO:0000447">
    <property type="term" value="P:endonucleolytic cleavage in ITS1 to separate SSU-rRNA from 5.8S rRNA and LSU-rRNA from tricistronic rRNA transcript (SSU-rRNA, 5.8S rRNA, LSU-rRNA)"/>
    <property type="evidence" value="ECO:0007669"/>
    <property type="project" value="TreeGrafter"/>
</dbReference>
<evidence type="ECO:0000313" key="7">
    <source>
        <dbReference type="EMBL" id="KAI5071007.1"/>
    </source>
</evidence>
<keyword evidence="8" id="KW-1185">Reference proteome</keyword>
<dbReference type="InterPro" id="IPR040000">
    <property type="entry name" value="NOP9"/>
</dbReference>
<dbReference type="GO" id="GO:0000480">
    <property type="term" value="P:endonucleolytic cleavage in 5'-ETS of tricistronic rRNA transcript (SSU-rRNA, 5.8S rRNA, LSU-rRNA)"/>
    <property type="evidence" value="ECO:0007669"/>
    <property type="project" value="TreeGrafter"/>
</dbReference>
<keyword evidence="3" id="KW-0539">Nucleus</keyword>
<protein>
    <recommendedName>
        <fullName evidence="6">PUM-HD domain-containing protein</fullName>
    </recommendedName>
</protein>
<evidence type="ECO:0000256" key="5">
    <source>
        <dbReference type="SAM" id="MobiDB-lite"/>
    </source>
</evidence>
<dbReference type="InterPro" id="IPR011989">
    <property type="entry name" value="ARM-like"/>
</dbReference>
<sequence>MDGNRKKPANRSLSKKKDQNRRGRFDAEKTRQKKSPFSPEKSRHSGQGADHTRAVRNIASSSLHPTRKKVDAETLQYFEEINSLLGTGTQVEDTEERMVLIENALEETHGKECELACEKSCSRVLEMLVLSSDSTQVASFLHRLSPSFLLVSTDAAGSHVAEALLKSASVILHEHDTEAAWFKTFDQAFTIICQVLGENIEEVICNCYGSHVVRSLLSVLSGVTLELSHKGSRGGGLSSRLSLSENPAASIKQGDMIFPHLLQLFSRRILGAAKERTIQLCMDPFASPVLQALLRVLAGERALVREALYILLGSDKEGANEEGKSSNQNLRQLMFDNYGSHLVEVMLEVASDHTYQEMFQQILTPHLLEYAVHPSANFVVQALIISMRSHNQVASLLSVLKPNFWTLIRGKRAGIITSLLKVCKKYQSSEQEVCSSLAKALNLDAASSSCLVLRLLFLEGYASSNGSKDWKPLLKERMSVLGCAMLQLIFTFPTECNQLFWLSWLNMEPAEILATIKDPGGCRVVESFLSSEIPSKHKNRLIAKLKGHFAELASQMLSAFTVEKCFRAGTIDLKEAIVSELVAIQSDLAKSKHGPHYIKRFDIIGDARYTNVISDVSKQGSEVK</sequence>
<dbReference type="EMBL" id="JABFUD020000013">
    <property type="protein sequence ID" value="KAI5071007.1"/>
    <property type="molecule type" value="Genomic_DNA"/>
</dbReference>
<dbReference type="InterPro" id="IPR033133">
    <property type="entry name" value="PUM-HD"/>
</dbReference>
<dbReference type="Pfam" id="PF22493">
    <property type="entry name" value="PUF_NOP9"/>
    <property type="match status" value="1"/>
</dbReference>
<keyword evidence="2" id="KW-0810">Translation regulation</keyword>
<dbReference type="GO" id="GO:0005730">
    <property type="term" value="C:nucleolus"/>
    <property type="evidence" value="ECO:0007669"/>
    <property type="project" value="TreeGrafter"/>
</dbReference>
<dbReference type="Proteomes" id="UP000886520">
    <property type="component" value="Chromosome 13"/>
</dbReference>
<evidence type="ECO:0000256" key="4">
    <source>
        <dbReference type="PROSITE-ProRule" id="PRU00317"/>
    </source>
</evidence>
<dbReference type="OrthoDB" id="392571at2759"/>
<dbReference type="GO" id="GO:0003723">
    <property type="term" value="F:RNA binding"/>
    <property type="evidence" value="ECO:0007669"/>
    <property type="project" value="InterPro"/>
</dbReference>
<reference evidence="7" key="1">
    <citation type="submission" date="2021-01" db="EMBL/GenBank/DDBJ databases">
        <title>Adiantum capillus-veneris genome.</title>
        <authorList>
            <person name="Fang Y."/>
            <person name="Liao Q."/>
        </authorList>
    </citation>
    <scope>NUCLEOTIDE SEQUENCE</scope>
    <source>
        <strain evidence="7">H3</strain>
        <tissue evidence="7">Leaf</tissue>
    </source>
</reference>
<dbReference type="PANTHER" id="PTHR13102:SF0">
    <property type="entry name" value="NUCLEOLAR PROTEIN 9"/>
    <property type="match status" value="1"/>
</dbReference>
<organism evidence="7 8">
    <name type="scientific">Adiantum capillus-veneris</name>
    <name type="common">Maidenhair fern</name>
    <dbReference type="NCBI Taxonomy" id="13818"/>
    <lineage>
        <taxon>Eukaryota</taxon>
        <taxon>Viridiplantae</taxon>
        <taxon>Streptophyta</taxon>
        <taxon>Embryophyta</taxon>
        <taxon>Tracheophyta</taxon>
        <taxon>Polypodiopsida</taxon>
        <taxon>Polypodiidae</taxon>
        <taxon>Polypodiales</taxon>
        <taxon>Pteridineae</taxon>
        <taxon>Pteridaceae</taxon>
        <taxon>Vittarioideae</taxon>
        <taxon>Adiantum</taxon>
    </lineage>
</organism>
<accession>A0A9D4UP45</accession>
<evidence type="ECO:0000256" key="3">
    <source>
        <dbReference type="ARBA" id="ARBA00023242"/>
    </source>
</evidence>
<evidence type="ECO:0000256" key="2">
    <source>
        <dbReference type="ARBA" id="ARBA00022845"/>
    </source>
</evidence>
<dbReference type="InterPro" id="IPR016024">
    <property type="entry name" value="ARM-type_fold"/>
</dbReference>
<gene>
    <name evidence="7" type="ORF">GOP47_0013258</name>
</gene>
<dbReference type="GO" id="GO:0030686">
    <property type="term" value="C:90S preribosome"/>
    <property type="evidence" value="ECO:0007669"/>
    <property type="project" value="TreeGrafter"/>
</dbReference>
<dbReference type="SMART" id="SM00025">
    <property type="entry name" value="Pumilio"/>
    <property type="match status" value="8"/>
</dbReference>
<feature type="region of interest" description="Disordered" evidence="5">
    <location>
        <begin position="1"/>
        <end position="67"/>
    </location>
</feature>
<dbReference type="Gene3D" id="1.25.10.10">
    <property type="entry name" value="Leucine-rich Repeat Variant"/>
    <property type="match status" value="2"/>
</dbReference>
<comment type="caution">
    <text evidence="7">The sequence shown here is derived from an EMBL/GenBank/DDBJ whole genome shotgun (WGS) entry which is preliminary data.</text>
</comment>
<feature type="compositionally biased region" description="Basic and acidic residues" evidence="5">
    <location>
        <begin position="15"/>
        <end position="30"/>
    </location>
</feature>